<dbReference type="Pfam" id="PF00359">
    <property type="entry name" value="PTS_EIIA_2"/>
    <property type="match status" value="1"/>
</dbReference>
<dbReference type="SUPFAM" id="SSF55804">
    <property type="entry name" value="Phoshotransferase/anion transport protein"/>
    <property type="match status" value="1"/>
</dbReference>
<evidence type="ECO:0000313" key="5">
    <source>
        <dbReference type="Proteomes" id="UP001164790"/>
    </source>
</evidence>
<keyword evidence="3" id="KW-0762">Sugar transport</keyword>
<reference evidence="3" key="2">
    <citation type="submission" date="2022-10" db="EMBL/GenBank/DDBJ databases">
        <title>Comparative genomic analysis and in-vitro probiotic properties of the potential probiotic L. chiayiensis AACE 3.</title>
        <authorList>
            <person name="Kang X."/>
        </authorList>
    </citation>
    <scope>NUCLEOTIDE SEQUENCE</scope>
    <source>
        <strain evidence="3">AACE 3</strain>
    </source>
</reference>
<evidence type="ECO:0000259" key="1">
    <source>
        <dbReference type="PROSITE" id="PS51094"/>
    </source>
</evidence>
<dbReference type="EMBL" id="CP107523">
    <property type="protein sequence ID" value="UYN56321.1"/>
    <property type="molecule type" value="Genomic_DNA"/>
</dbReference>
<evidence type="ECO:0000313" key="4">
    <source>
        <dbReference type="Proteomes" id="UP000290475"/>
    </source>
</evidence>
<evidence type="ECO:0000313" key="3">
    <source>
        <dbReference type="EMBL" id="UYN56321.1"/>
    </source>
</evidence>
<proteinExistence type="predicted"/>
<dbReference type="Gene3D" id="3.40.930.10">
    <property type="entry name" value="Mannitol-specific EII, Chain A"/>
    <property type="match status" value="1"/>
</dbReference>
<dbReference type="InterPro" id="IPR002178">
    <property type="entry name" value="PTS_EIIA_type-2_dom"/>
</dbReference>
<dbReference type="AlphaFoldDB" id="A0A4Q1UG40"/>
<sequence length="137" mass="15595">MPLKKSSDVPLVRLKAPVNQKHLFELIAEVLHPETLDLTPALVEKLVTEREREGETYIGYGTIILHLISEKVMQTTVLLVKTDSLLNWHSDYSGEVHQINKLVVLAISPHDQNGERFRPVMQKLADADSINQLFEME</sequence>
<dbReference type="InterPro" id="IPR016152">
    <property type="entry name" value="PTrfase/Anion_transptr"/>
</dbReference>
<name>A0A4Q1UG40_9LACO</name>
<dbReference type="EMBL" id="MSSM01000001">
    <property type="protein sequence ID" value="RXT30721.1"/>
    <property type="molecule type" value="Genomic_DNA"/>
</dbReference>
<evidence type="ECO:0000313" key="2">
    <source>
        <dbReference type="EMBL" id="RXT30721.1"/>
    </source>
</evidence>
<dbReference type="Proteomes" id="UP001164790">
    <property type="component" value="Chromosome"/>
</dbReference>
<keyword evidence="5" id="KW-1185">Reference proteome</keyword>
<organism evidence="2 4">
    <name type="scientific">Lacticaseibacillus chiayiensis</name>
    <dbReference type="NCBI Taxonomy" id="2100821"/>
    <lineage>
        <taxon>Bacteria</taxon>
        <taxon>Bacillati</taxon>
        <taxon>Bacillota</taxon>
        <taxon>Bacilli</taxon>
        <taxon>Lactobacillales</taxon>
        <taxon>Lactobacillaceae</taxon>
        <taxon>Lacticaseibacillus</taxon>
    </lineage>
</organism>
<reference evidence="2 4" key="1">
    <citation type="submission" date="2017-01" db="EMBL/GenBank/DDBJ databases">
        <title>Lactobacillus chiayiensis sp. nov., a lactic acid bacterium isolated from compost.</title>
        <authorList>
            <person name="Huang C.-H."/>
        </authorList>
    </citation>
    <scope>NUCLEOTIDE SEQUENCE [LARGE SCALE GENOMIC DNA]</scope>
    <source>
        <strain evidence="4">chh01</strain>
        <strain evidence="2">Chh01</strain>
    </source>
</reference>
<protein>
    <submittedName>
        <fullName evidence="2">PTS sugar IIA subunit</fullName>
    </submittedName>
    <submittedName>
        <fullName evidence="3">PTS sugar transporter subunit IIA</fullName>
    </submittedName>
</protein>
<dbReference type="Proteomes" id="UP000290475">
    <property type="component" value="Unassembled WGS sequence"/>
</dbReference>
<accession>A0A4Q1UG40</accession>
<keyword evidence="3" id="KW-0813">Transport</keyword>
<dbReference type="PROSITE" id="PS51094">
    <property type="entry name" value="PTS_EIIA_TYPE_2"/>
    <property type="match status" value="1"/>
</dbReference>
<gene>
    <name evidence="2" type="ORF">BVJ53_00455</name>
    <name evidence="3" type="ORF">OFW50_12775</name>
</gene>
<feature type="domain" description="PTS EIIA type-2" evidence="1">
    <location>
        <begin position="3"/>
        <end position="137"/>
    </location>
</feature>
<dbReference type="RefSeq" id="WP_129300659.1">
    <property type="nucleotide sequence ID" value="NZ_CP107523.1"/>
</dbReference>